<dbReference type="InterPro" id="IPR006131">
    <property type="entry name" value="Asp_carbamoyltransf_Asp/Orn-bd"/>
</dbReference>
<dbReference type="SUPFAM" id="SSF53671">
    <property type="entry name" value="Aspartate/ornithine carbamoyltransferase"/>
    <property type="match status" value="1"/>
</dbReference>
<dbReference type="PROSITE" id="PS00097">
    <property type="entry name" value="CARBAMOYLTRANSFERASE"/>
    <property type="match status" value="1"/>
</dbReference>
<proteinExistence type="inferred from homology"/>
<dbReference type="FunFam" id="3.40.50.1370:FF:000005">
    <property type="entry name" value="CAD protein-like isoform X1"/>
    <property type="match status" value="1"/>
</dbReference>
<dbReference type="AlphaFoldDB" id="A0A6G0XKN4"/>
<dbReference type="NCBIfam" id="TIGR00670">
    <property type="entry name" value="asp_carb_tr"/>
    <property type="match status" value="1"/>
</dbReference>
<dbReference type="PANTHER" id="PTHR45753">
    <property type="entry name" value="ORNITHINE CARBAMOYLTRANSFERASE, MITOCHONDRIAL"/>
    <property type="match status" value="1"/>
</dbReference>
<keyword evidence="5" id="KW-0665">Pyrimidine biosynthesis</keyword>
<evidence type="ECO:0000256" key="2">
    <source>
        <dbReference type="ARBA" id="ARBA00008896"/>
    </source>
</evidence>
<dbReference type="Gene3D" id="3.40.50.1370">
    <property type="entry name" value="Aspartate/ornithine carbamoyltransferase"/>
    <property type="match status" value="2"/>
</dbReference>
<dbReference type="PRINTS" id="PR00100">
    <property type="entry name" value="AOTCASE"/>
</dbReference>
<comment type="similarity">
    <text evidence="2">Belongs to the aspartate/ornithine carbamoyltransferase superfamily. ATCase family.</text>
</comment>
<reference evidence="11 12" key="1">
    <citation type="submission" date="2019-07" db="EMBL/GenBank/DDBJ databases">
        <title>Genomics analysis of Aphanomyces spp. identifies a new class of oomycete effector associated with host adaptation.</title>
        <authorList>
            <person name="Gaulin E."/>
        </authorList>
    </citation>
    <scope>NUCLEOTIDE SEQUENCE [LARGE SCALE GENOMIC DNA]</scope>
    <source>
        <strain evidence="11 12">ATCC 201684</strain>
    </source>
</reference>
<comment type="catalytic activity">
    <reaction evidence="7">
        <text>carbamoyl phosphate + L-aspartate = N-carbamoyl-L-aspartate + phosphate + H(+)</text>
        <dbReference type="Rhea" id="RHEA:20013"/>
        <dbReference type="ChEBI" id="CHEBI:15378"/>
        <dbReference type="ChEBI" id="CHEBI:29991"/>
        <dbReference type="ChEBI" id="CHEBI:32814"/>
        <dbReference type="ChEBI" id="CHEBI:43474"/>
        <dbReference type="ChEBI" id="CHEBI:58228"/>
        <dbReference type="EC" id="2.1.3.2"/>
    </reaction>
</comment>
<keyword evidence="12" id="KW-1185">Reference proteome</keyword>
<protein>
    <recommendedName>
        <fullName evidence="3">aspartate carbamoyltransferase</fullName>
        <ecNumber evidence="3">2.1.3.2</ecNumber>
    </recommendedName>
</protein>
<keyword evidence="4 8" id="KW-0808">Transferase</keyword>
<dbReference type="Pfam" id="PF00185">
    <property type="entry name" value="OTCace"/>
    <property type="match status" value="1"/>
</dbReference>
<comment type="function">
    <text evidence="6">Catalyzes the condensation of carbamoyl phosphate and aspartate to form carbamoyl aspartate and inorganic phosphate, the committed step in the de novo pyrimidine nucleotide biosynthesis pathway.</text>
</comment>
<dbReference type="GO" id="GO:0006520">
    <property type="term" value="P:amino acid metabolic process"/>
    <property type="evidence" value="ECO:0007669"/>
    <property type="project" value="InterPro"/>
</dbReference>
<evidence type="ECO:0000256" key="4">
    <source>
        <dbReference type="ARBA" id="ARBA00022679"/>
    </source>
</evidence>
<feature type="domain" description="Aspartate/ornithine carbamoyltransferase Asp/Orn-binding" evidence="9">
    <location>
        <begin position="166"/>
        <end position="314"/>
    </location>
</feature>
<dbReference type="PRINTS" id="PR00101">
    <property type="entry name" value="ATCASE"/>
</dbReference>
<evidence type="ECO:0000256" key="5">
    <source>
        <dbReference type="ARBA" id="ARBA00022975"/>
    </source>
</evidence>
<gene>
    <name evidence="11" type="ORF">Ae201684_003800</name>
</gene>
<comment type="pathway">
    <text evidence="1">Pyrimidine metabolism; UMP biosynthesis via de novo pathway; (S)-dihydroorotate from bicarbonate: step 2/3.</text>
</comment>
<dbReference type="Pfam" id="PF02729">
    <property type="entry name" value="OTCace_N"/>
    <property type="match status" value="1"/>
</dbReference>
<dbReference type="GO" id="GO:0044205">
    <property type="term" value="P:'de novo' UMP biosynthetic process"/>
    <property type="evidence" value="ECO:0007669"/>
    <property type="project" value="UniProtKB-UniPathway"/>
</dbReference>
<dbReference type="InterPro" id="IPR002082">
    <property type="entry name" value="Asp_carbamoyltransf"/>
</dbReference>
<dbReference type="FunFam" id="3.40.50.1370:FF:000002">
    <property type="entry name" value="Aspartate carbamoyltransferase 2"/>
    <property type="match status" value="1"/>
</dbReference>
<accession>A0A6G0XKN4</accession>
<evidence type="ECO:0000259" key="9">
    <source>
        <dbReference type="Pfam" id="PF00185"/>
    </source>
</evidence>
<feature type="domain" description="Aspartate/ornithine carbamoyltransferase carbamoyl-P binding" evidence="10">
    <location>
        <begin position="14"/>
        <end position="155"/>
    </location>
</feature>
<dbReference type="InterPro" id="IPR006132">
    <property type="entry name" value="Asp/Orn_carbamoyltranf_P-bd"/>
</dbReference>
<dbReference type="Proteomes" id="UP000481153">
    <property type="component" value="Unassembled WGS sequence"/>
</dbReference>
<evidence type="ECO:0000259" key="10">
    <source>
        <dbReference type="Pfam" id="PF02729"/>
    </source>
</evidence>
<evidence type="ECO:0000313" key="11">
    <source>
        <dbReference type="EMBL" id="KAF0740911.1"/>
    </source>
</evidence>
<dbReference type="VEuPathDB" id="FungiDB:AeMF1_011549"/>
<evidence type="ECO:0000313" key="12">
    <source>
        <dbReference type="Proteomes" id="UP000481153"/>
    </source>
</evidence>
<dbReference type="EMBL" id="VJMJ01000042">
    <property type="protein sequence ID" value="KAF0740911.1"/>
    <property type="molecule type" value="Genomic_DNA"/>
</dbReference>
<sequence length="319" mass="35278">MEKLGVSAAAWKGKDILSTDQFDASNVRFLFQVANRMKSMVARQGADDTLQGKVLANLFFEPSTRTSSSFQAAMLRLGGRVVCVNESSSSTKKGETLSDTIRCLECYSDLLVLRHPEVGAAATAANASLKPVINAGDGIGEHPTQALLDLYTIYQEAKLSEVNLDGKVITMVGDLKNGRTVHSLAKLLAHFNVTLNYVAPDSLKMPRYIVDELNRHGVVQHEMTHLDEVLAQSDVLYVTRVQKERFATQEEYDAVKDSFIVTPAALARAKPTAILMHPLPRVNEIHVDVDKDPRAAYFRQMEYGMYVRMALLALVMGFE</sequence>
<evidence type="ECO:0000256" key="6">
    <source>
        <dbReference type="ARBA" id="ARBA00043884"/>
    </source>
</evidence>
<dbReference type="InterPro" id="IPR036901">
    <property type="entry name" value="Asp/Orn_carbamoylTrfase_sf"/>
</dbReference>
<dbReference type="EC" id="2.1.3.2" evidence="3"/>
<evidence type="ECO:0000256" key="8">
    <source>
        <dbReference type="RuleBase" id="RU003634"/>
    </source>
</evidence>
<organism evidence="11 12">
    <name type="scientific">Aphanomyces euteiches</name>
    <dbReference type="NCBI Taxonomy" id="100861"/>
    <lineage>
        <taxon>Eukaryota</taxon>
        <taxon>Sar</taxon>
        <taxon>Stramenopiles</taxon>
        <taxon>Oomycota</taxon>
        <taxon>Saprolegniomycetes</taxon>
        <taxon>Saprolegniales</taxon>
        <taxon>Verrucalvaceae</taxon>
        <taxon>Aphanomyces</taxon>
    </lineage>
</organism>
<evidence type="ECO:0000256" key="1">
    <source>
        <dbReference type="ARBA" id="ARBA00004852"/>
    </source>
</evidence>
<evidence type="ECO:0000256" key="3">
    <source>
        <dbReference type="ARBA" id="ARBA00013008"/>
    </source>
</evidence>
<dbReference type="UniPathway" id="UPA00070">
    <property type="reaction ID" value="UER00116"/>
</dbReference>
<dbReference type="GO" id="GO:0016597">
    <property type="term" value="F:amino acid binding"/>
    <property type="evidence" value="ECO:0007669"/>
    <property type="project" value="InterPro"/>
</dbReference>
<dbReference type="InterPro" id="IPR006130">
    <property type="entry name" value="Asp/Orn_carbamoylTrfase"/>
</dbReference>
<dbReference type="HAMAP" id="MF_00001">
    <property type="entry name" value="Asp_carb_tr"/>
    <property type="match status" value="1"/>
</dbReference>
<dbReference type="NCBIfam" id="NF002032">
    <property type="entry name" value="PRK00856.1"/>
    <property type="match status" value="1"/>
</dbReference>
<dbReference type="GO" id="GO:0006207">
    <property type="term" value="P:'de novo' pyrimidine nucleobase biosynthetic process"/>
    <property type="evidence" value="ECO:0007669"/>
    <property type="project" value="InterPro"/>
</dbReference>
<evidence type="ECO:0000256" key="7">
    <source>
        <dbReference type="ARBA" id="ARBA00048859"/>
    </source>
</evidence>
<dbReference type="PANTHER" id="PTHR45753:SF6">
    <property type="entry name" value="ASPARTATE CARBAMOYLTRANSFERASE"/>
    <property type="match status" value="1"/>
</dbReference>
<name>A0A6G0XKN4_9STRA</name>
<dbReference type="GO" id="GO:0004070">
    <property type="term" value="F:aspartate carbamoyltransferase activity"/>
    <property type="evidence" value="ECO:0007669"/>
    <property type="project" value="UniProtKB-EC"/>
</dbReference>
<comment type="caution">
    <text evidence="11">The sequence shown here is derived from an EMBL/GenBank/DDBJ whole genome shotgun (WGS) entry which is preliminary data.</text>
</comment>